<evidence type="ECO:0000256" key="1">
    <source>
        <dbReference type="ARBA" id="ARBA00004370"/>
    </source>
</evidence>
<evidence type="ECO:0000313" key="9">
    <source>
        <dbReference type="Proteomes" id="UP001642540"/>
    </source>
</evidence>
<feature type="region of interest" description="Disordered" evidence="6">
    <location>
        <begin position="1"/>
        <end position="26"/>
    </location>
</feature>
<evidence type="ECO:0008006" key="10">
    <source>
        <dbReference type="Google" id="ProtNLM"/>
    </source>
</evidence>
<dbReference type="PANTHER" id="PTHR21659">
    <property type="entry name" value="HYDROPHOBIC PROTEIN RCI2 LOW TEMPERATURE AND SALT RESPONSIVE PROTEIN LTI6 -RELATED"/>
    <property type="match status" value="1"/>
</dbReference>
<keyword evidence="4 7" id="KW-1133">Transmembrane helix</keyword>
<evidence type="ECO:0000256" key="4">
    <source>
        <dbReference type="ARBA" id="ARBA00022989"/>
    </source>
</evidence>
<evidence type="ECO:0000256" key="3">
    <source>
        <dbReference type="ARBA" id="ARBA00022692"/>
    </source>
</evidence>
<evidence type="ECO:0000313" key="8">
    <source>
        <dbReference type="EMBL" id="CAL8104257.1"/>
    </source>
</evidence>
<comment type="subcellular location">
    <subcellularLocation>
        <location evidence="1">Membrane</location>
    </subcellularLocation>
</comment>
<dbReference type="Pfam" id="PF01679">
    <property type="entry name" value="Pmp3"/>
    <property type="match status" value="1"/>
</dbReference>
<gene>
    <name evidence="8" type="ORF">ODALV1_LOCUS11697</name>
</gene>
<feature type="transmembrane region" description="Helical" evidence="7">
    <location>
        <begin position="118"/>
        <end position="136"/>
    </location>
</feature>
<protein>
    <recommendedName>
        <fullName evidence="10">Plasma membrane proteolipid 3</fullName>
    </recommendedName>
</protein>
<dbReference type="Proteomes" id="UP001642540">
    <property type="component" value="Unassembled WGS sequence"/>
</dbReference>
<evidence type="ECO:0000256" key="2">
    <source>
        <dbReference type="ARBA" id="ARBA00009530"/>
    </source>
</evidence>
<evidence type="ECO:0000256" key="7">
    <source>
        <dbReference type="SAM" id="Phobius"/>
    </source>
</evidence>
<keyword evidence="3 7" id="KW-0812">Transmembrane</keyword>
<feature type="compositionally biased region" description="Pro residues" evidence="6">
    <location>
        <begin position="1"/>
        <end position="15"/>
    </location>
</feature>
<dbReference type="EMBL" id="CAXLJM020000035">
    <property type="protein sequence ID" value="CAL8104257.1"/>
    <property type="molecule type" value="Genomic_DNA"/>
</dbReference>
<proteinExistence type="inferred from homology"/>
<dbReference type="InterPro" id="IPR000612">
    <property type="entry name" value="PMP3"/>
</dbReference>
<feature type="transmembrane region" description="Helical" evidence="7">
    <location>
        <begin position="142"/>
        <end position="165"/>
    </location>
</feature>
<keyword evidence="9" id="KW-1185">Reference proteome</keyword>
<comment type="similarity">
    <text evidence="2">Belongs to the UPF0057 (PMP3) family.</text>
</comment>
<name>A0ABP1QJ89_9HEXA</name>
<dbReference type="PROSITE" id="PS01309">
    <property type="entry name" value="UPF0057"/>
    <property type="match status" value="1"/>
</dbReference>
<evidence type="ECO:0000256" key="5">
    <source>
        <dbReference type="ARBA" id="ARBA00023136"/>
    </source>
</evidence>
<comment type="caution">
    <text evidence="8">The sequence shown here is derived from an EMBL/GenBank/DDBJ whole genome shotgun (WGS) entry which is preliminary data.</text>
</comment>
<dbReference type="PANTHER" id="PTHR21659:SF42">
    <property type="entry name" value="UPF0057 MEMBRANE PROTEIN ZK632.10-RELATED"/>
    <property type="match status" value="1"/>
</dbReference>
<organism evidence="8 9">
    <name type="scientific">Orchesella dallaii</name>
    <dbReference type="NCBI Taxonomy" id="48710"/>
    <lineage>
        <taxon>Eukaryota</taxon>
        <taxon>Metazoa</taxon>
        <taxon>Ecdysozoa</taxon>
        <taxon>Arthropoda</taxon>
        <taxon>Hexapoda</taxon>
        <taxon>Collembola</taxon>
        <taxon>Entomobryomorpha</taxon>
        <taxon>Entomobryoidea</taxon>
        <taxon>Orchesellidae</taxon>
        <taxon>Orchesellinae</taxon>
        <taxon>Orchesella</taxon>
    </lineage>
</organism>
<evidence type="ECO:0000256" key="6">
    <source>
        <dbReference type="SAM" id="MobiDB-lite"/>
    </source>
</evidence>
<accession>A0ABP1QJ89</accession>
<reference evidence="8 9" key="1">
    <citation type="submission" date="2024-08" db="EMBL/GenBank/DDBJ databases">
        <authorList>
            <person name="Cucini C."/>
            <person name="Frati F."/>
        </authorList>
    </citation>
    <scope>NUCLEOTIDE SEQUENCE [LARGE SCALE GENOMIC DNA]</scope>
</reference>
<sequence length="173" mass="18594">MTSTPPLPPQPPPPYKGEMKTAPNRTPRYSEAVQTWEEMMACCFPCGFVWFKDGIGSSCFLNMLLGCVFGPCCANICHACSRVGKTGKEGSPCATIANGGVGNVPTVKFADNMSVGEICLIILAVLFPPLAVFFAVGCGIDLLINILLCFLCYLPGIVHALYVLFVKTDKFKT</sequence>
<keyword evidence="5 7" id="KW-0472">Membrane</keyword>